<dbReference type="SMART" id="SM00256">
    <property type="entry name" value="FBOX"/>
    <property type="match status" value="1"/>
</dbReference>
<dbReference type="RefSeq" id="XP_037224087.1">
    <property type="nucleotide sequence ID" value="XM_037358992.1"/>
</dbReference>
<dbReference type="PROSITE" id="PS50181">
    <property type="entry name" value="FBOX"/>
    <property type="match status" value="1"/>
</dbReference>
<name>A0A8H6WGZ6_9AGAR</name>
<reference evidence="2" key="1">
    <citation type="submission" date="2020-05" db="EMBL/GenBank/DDBJ databases">
        <title>Mycena genomes resolve the evolution of fungal bioluminescence.</title>
        <authorList>
            <person name="Tsai I.J."/>
        </authorList>
    </citation>
    <scope>NUCLEOTIDE SEQUENCE</scope>
    <source>
        <strain evidence="2">171206Taipei</strain>
    </source>
</reference>
<protein>
    <recommendedName>
        <fullName evidence="1">F-box domain-containing protein</fullName>
    </recommendedName>
</protein>
<dbReference type="Proteomes" id="UP000636479">
    <property type="component" value="Unassembled WGS sequence"/>
</dbReference>
<keyword evidence="3" id="KW-1185">Reference proteome</keyword>
<gene>
    <name evidence="2" type="ORF">MIND_00209700</name>
</gene>
<dbReference type="EMBL" id="JACAZF010000002">
    <property type="protein sequence ID" value="KAF7311979.1"/>
    <property type="molecule type" value="Genomic_DNA"/>
</dbReference>
<organism evidence="2 3">
    <name type="scientific">Mycena indigotica</name>
    <dbReference type="NCBI Taxonomy" id="2126181"/>
    <lineage>
        <taxon>Eukaryota</taxon>
        <taxon>Fungi</taxon>
        <taxon>Dikarya</taxon>
        <taxon>Basidiomycota</taxon>
        <taxon>Agaricomycotina</taxon>
        <taxon>Agaricomycetes</taxon>
        <taxon>Agaricomycetidae</taxon>
        <taxon>Agaricales</taxon>
        <taxon>Marasmiineae</taxon>
        <taxon>Mycenaceae</taxon>
        <taxon>Mycena</taxon>
    </lineage>
</organism>
<comment type="caution">
    <text evidence="2">The sequence shown here is derived from an EMBL/GenBank/DDBJ whole genome shotgun (WGS) entry which is preliminary data.</text>
</comment>
<dbReference type="OrthoDB" id="3038019at2759"/>
<dbReference type="CDD" id="cd09917">
    <property type="entry name" value="F-box_SF"/>
    <property type="match status" value="1"/>
</dbReference>
<dbReference type="InterPro" id="IPR001810">
    <property type="entry name" value="F-box_dom"/>
</dbReference>
<feature type="domain" description="F-box" evidence="1">
    <location>
        <begin position="10"/>
        <end position="58"/>
    </location>
</feature>
<dbReference type="AlphaFoldDB" id="A0A8H6WGZ6"/>
<evidence type="ECO:0000313" key="2">
    <source>
        <dbReference type="EMBL" id="KAF7311979.1"/>
    </source>
</evidence>
<evidence type="ECO:0000259" key="1">
    <source>
        <dbReference type="PROSITE" id="PS50181"/>
    </source>
</evidence>
<evidence type="ECO:0000313" key="3">
    <source>
        <dbReference type="Proteomes" id="UP000636479"/>
    </source>
</evidence>
<accession>A0A8H6WGZ6</accession>
<dbReference type="InterPro" id="IPR036047">
    <property type="entry name" value="F-box-like_dom_sf"/>
</dbReference>
<dbReference type="SUPFAM" id="SSF81383">
    <property type="entry name" value="F-box domain"/>
    <property type="match status" value="1"/>
</dbReference>
<dbReference type="GeneID" id="59341508"/>
<proteinExistence type="predicted"/>
<dbReference type="Pfam" id="PF00646">
    <property type="entry name" value="F-box"/>
    <property type="match status" value="1"/>
</dbReference>
<sequence length="373" mass="43148">MGNIFTLPQPSVRDNLPAEILLEVAFKCSPVDIIHLEQTSKNLRNFIHQHKQYILKEAHKNLARGRCPPLPDCPIVQASGNFSHSAYANWVFGAAPCSVCSSITYSTPVNWALRLRACSKYCRTVLASKPAIYIDNSGELTKSAFGQWLPRSSSRPPYLYFREHIKRARLERDQVIAVLNGCQRQSTLEIPRRTWDQLQAEYAKREADRPILEKNAVELERWLPIYRVEKAVVEKRNLERVQLLAQVENVRAAEITSTPTMKHILFAFARDLAYITYSVWIDNRSRILAEIENRRQEKLACAFCHQLVNFKGFIYHMYRSHPKENRCPVEGCNKKQKVMNGEGLAAHFRAKHRAVPKLEQYRVDCFHDHDDMC</sequence>